<protein>
    <submittedName>
        <fullName evidence="1">Uncharacterized protein</fullName>
    </submittedName>
</protein>
<accession>A0A484NSK9</accession>
<evidence type="ECO:0000313" key="2">
    <source>
        <dbReference type="Proteomes" id="UP000595140"/>
    </source>
</evidence>
<gene>
    <name evidence="1" type="ORF">CCAM_LOCUS44802</name>
</gene>
<reference evidence="1 2" key="1">
    <citation type="submission" date="2018-04" db="EMBL/GenBank/DDBJ databases">
        <authorList>
            <person name="Vogel A."/>
        </authorList>
    </citation>
    <scope>NUCLEOTIDE SEQUENCE [LARGE SCALE GENOMIC DNA]</scope>
</reference>
<name>A0A484NSK9_9ASTE</name>
<sequence>MVKGDRREDVFDENESSHRVEDLGVPSTEKLIKMVDDRLAVFLMKFAFGDDTSKICKRELTLVHVKGLFCYFSMGKRCLGAHKESRLIPVYVLVRDCDIFFQDRHKAQEVARFGIKENHQVICIAEMGNNRASPVVKRLDVMC</sequence>
<dbReference type="Proteomes" id="UP000595140">
    <property type="component" value="Unassembled WGS sequence"/>
</dbReference>
<keyword evidence="2" id="KW-1185">Reference proteome</keyword>
<organism evidence="1 2">
    <name type="scientific">Cuscuta campestris</name>
    <dbReference type="NCBI Taxonomy" id="132261"/>
    <lineage>
        <taxon>Eukaryota</taxon>
        <taxon>Viridiplantae</taxon>
        <taxon>Streptophyta</taxon>
        <taxon>Embryophyta</taxon>
        <taxon>Tracheophyta</taxon>
        <taxon>Spermatophyta</taxon>
        <taxon>Magnoliopsida</taxon>
        <taxon>eudicotyledons</taxon>
        <taxon>Gunneridae</taxon>
        <taxon>Pentapetalae</taxon>
        <taxon>asterids</taxon>
        <taxon>lamiids</taxon>
        <taxon>Solanales</taxon>
        <taxon>Convolvulaceae</taxon>
        <taxon>Cuscuteae</taxon>
        <taxon>Cuscuta</taxon>
        <taxon>Cuscuta subgen. Grammica</taxon>
        <taxon>Cuscuta sect. Cleistogrammica</taxon>
    </lineage>
</organism>
<evidence type="ECO:0000313" key="1">
    <source>
        <dbReference type="EMBL" id="VFR03027.1"/>
    </source>
</evidence>
<dbReference type="EMBL" id="OOIL02006848">
    <property type="protein sequence ID" value="VFR03027.1"/>
    <property type="molecule type" value="Genomic_DNA"/>
</dbReference>
<dbReference type="AlphaFoldDB" id="A0A484NSK9"/>
<proteinExistence type="predicted"/>